<accession>A0A383BJD9</accession>
<evidence type="ECO:0000313" key="2">
    <source>
        <dbReference type="EMBL" id="SVE19538.1"/>
    </source>
</evidence>
<evidence type="ECO:0000256" key="1">
    <source>
        <dbReference type="SAM" id="Phobius"/>
    </source>
</evidence>
<sequence>MTILVFFNYFLTIHMGVYIILIIV</sequence>
<dbReference type="EMBL" id="UINC01200585">
    <property type="protein sequence ID" value="SVE19538.1"/>
    <property type="molecule type" value="Genomic_DNA"/>
</dbReference>
<protein>
    <submittedName>
        <fullName evidence="2">Uncharacterized protein</fullName>
    </submittedName>
</protein>
<gene>
    <name evidence="2" type="ORF">METZ01_LOCUS472392</name>
</gene>
<keyword evidence="1" id="KW-1133">Transmembrane helix</keyword>
<feature type="transmembrane region" description="Helical" evidence="1">
    <location>
        <begin position="6"/>
        <end position="23"/>
    </location>
</feature>
<keyword evidence="1" id="KW-0472">Membrane</keyword>
<keyword evidence="1" id="KW-0812">Transmembrane</keyword>
<feature type="non-terminal residue" evidence="2">
    <location>
        <position position="24"/>
    </location>
</feature>
<proteinExistence type="predicted"/>
<organism evidence="2">
    <name type="scientific">marine metagenome</name>
    <dbReference type="NCBI Taxonomy" id="408172"/>
    <lineage>
        <taxon>unclassified sequences</taxon>
        <taxon>metagenomes</taxon>
        <taxon>ecological metagenomes</taxon>
    </lineage>
</organism>
<name>A0A383BJD9_9ZZZZ</name>
<dbReference type="AlphaFoldDB" id="A0A383BJD9"/>
<reference evidence="2" key="1">
    <citation type="submission" date="2018-05" db="EMBL/GenBank/DDBJ databases">
        <authorList>
            <person name="Lanie J.A."/>
            <person name="Ng W.-L."/>
            <person name="Kazmierczak K.M."/>
            <person name="Andrzejewski T.M."/>
            <person name="Davidsen T.M."/>
            <person name="Wayne K.J."/>
            <person name="Tettelin H."/>
            <person name="Glass J.I."/>
            <person name="Rusch D."/>
            <person name="Podicherti R."/>
            <person name="Tsui H.-C.T."/>
            <person name="Winkler M.E."/>
        </authorList>
    </citation>
    <scope>NUCLEOTIDE SEQUENCE</scope>
</reference>